<dbReference type="RefSeq" id="WP_257894418.1">
    <property type="nucleotide sequence ID" value="NZ_JAIMBW010000001.1"/>
</dbReference>
<sequence length="151" mass="17196">MPMPWTFRHPQREWTAFLDDVADVLGSPSANVAYTATEGVFRAFRRRLTVDQAVAFAQCLPSVPRALFVQDWQLEDPVPWAEAATYIAEAKSLRQTHNFASDQVIEAVSFALHRAVGPEYLHKRLQDIGPEAVAFWHVDGYRPEDLAVRFR</sequence>
<dbReference type="Proteomes" id="UP000693972">
    <property type="component" value="Unassembled WGS sequence"/>
</dbReference>
<accession>A0A975YFM0</accession>
<dbReference type="EMBL" id="JAIMBW010000001">
    <property type="protein sequence ID" value="MBY4894933.1"/>
    <property type="molecule type" value="Genomic_DNA"/>
</dbReference>
<gene>
    <name evidence="1" type="ORF">KUL25_19415</name>
</gene>
<dbReference type="InterPro" id="IPR038282">
    <property type="entry name" value="DUF2267_sf"/>
</dbReference>
<reference evidence="1 2" key="1">
    <citation type="submission" date="2021-07" db="EMBL/GenBank/DDBJ databases">
        <title>Karlodiniumbacter phycospheric gen. nov., sp. nov., a phycosphere bacterium isolated from karlodinium veneficum.</title>
        <authorList>
            <person name="Peng Y."/>
            <person name="Jiang L."/>
            <person name="Lee J."/>
        </authorList>
    </citation>
    <scope>NUCLEOTIDE SEQUENCE</scope>
    <source>
        <strain evidence="1 2">N5</strain>
    </source>
</reference>
<name>A0A975YFM0_9RHOB</name>
<organism evidence="1">
    <name type="scientific">Gymnodinialimonas phycosphaerae</name>
    <dbReference type="NCBI Taxonomy" id="2841589"/>
    <lineage>
        <taxon>Bacteria</taxon>
        <taxon>Pseudomonadati</taxon>
        <taxon>Pseudomonadota</taxon>
        <taxon>Alphaproteobacteria</taxon>
        <taxon>Rhodobacterales</taxon>
        <taxon>Paracoccaceae</taxon>
        <taxon>Gymnodinialimonas</taxon>
    </lineage>
</organism>
<dbReference type="EMBL" id="CP078073">
    <property type="protein sequence ID" value="QXL87548.1"/>
    <property type="molecule type" value="Genomic_DNA"/>
</dbReference>
<evidence type="ECO:0000313" key="2">
    <source>
        <dbReference type="Proteomes" id="UP000693972"/>
    </source>
</evidence>
<dbReference type="Gene3D" id="1.10.490.110">
    <property type="entry name" value="Uncharacterized conserved protein DUF2267"/>
    <property type="match status" value="1"/>
</dbReference>
<protein>
    <submittedName>
        <fullName evidence="1">DUF2267 domain-containing protein</fullName>
    </submittedName>
</protein>
<evidence type="ECO:0000313" key="1">
    <source>
        <dbReference type="EMBL" id="QXL87548.1"/>
    </source>
</evidence>
<proteinExistence type="predicted"/>
<dbReference type="AlphaFoldDB" id="A0A975YFM0"/>
<keyword evidence="2" id="KW-1185">Reference proteome</keyword>
<dbReference type="Pfam" id="PF10025">
    <property type="entry name" value="DUF2267"/>
    <property type="match status" value="1"/>
</dbReference>
<dbReference type="InterPro" id="IPR018727">
    <property type="entry name" value="DUF2267"/>
</dbReference>